<dbReference type="Pfam" id="PF01345">
    <property type="entry name" value="DUF11"/>
    <property type="match status" value="1"/>
</dbReference>
<proteinExistence type="predicted"/>
<dbReference type="NCBIfam" id="TIGR01451">
    <property type="entry name" value="B_ant_repeat"/>
    <property type="match status" value="1"/>
</dbReference>
<organism evidence="2 3">
    <name type="scientific">Chroococcidiopsis cubana SAG 39.79</name>
    <dbReference type="NCBI Taxonomy" id="388085"/>
    <lineage>
        <taxon>Bacteria</taxon>
        <taxon>Bacillati</taxon>
        <taxon>Cyanobacteriota</taxon>
        <taxon>Cyanophyceae</taxon>
        <taxon>Chroococcidiopsidales</taxon>
        <taxon>Chroococcidiopsidaceae</taxon>
        <taxon>Chroococcidiopsis</taxon>
    </lineage>
</organism>
<dbReference type="Gene3D" id="2.60.40.10">
    <property type="entry name" value="Immunoglobulins"/>
    <property type="match status" value="1"/>
</dbReference>
<dbReference type="AlphaFoldDB" id="A0AB37UCN4"/>
<name>A0AB37UCN4_9CYAN</name>
<dbReference type="InterPro" id="IPR051172">
    <property type="entry name" value="Chlamydia_OmcB"/>
</dbReference>
<dbReference type="Gene3D" id="2.60.40.740">
    <property type="match status" value="1"/>
</dbReference>
<accession>A0AB37UCN4</accession>
<dbReference type="InterPro" id="IPR001434">
    <property type="entry name" value="OmcB-like_DUF11"/>
</dbReference>
<comment type="caution">
    <text evidence="2">The sequence shown here is derived from an EMBL/GenBank/DDBJ whole genome shotgun (WGS) entry which is preliminary data.</text>
</comment>
<evidence type="ECO:0000259" key="1">
    <source>
        <dbReference type="Pfam" id="PF01345"/>
    </source>
</evidence>
<dbReference type="PANTHER" id="PTHR34819">
    <property type="entry name" value="LARGE CYSTEINE-RICH PERIPLASMIC PROTEIN OMCB"/>
    <property type="match status" value="1"/>
</dbReference>
<dbReference type="PANTHER" id="PTHR34819:SF3">
    <property type="entry name" value="CELL SURFACE PROTEIN"/>
    <property type="match status" value="1"/>
</dbReference>
<sequence length="509" mass="55205">MQPPNRFFNYWLRPIATALLAGAVLETLLTGLIQVGVAIEITNQATYSYEFNNDKSDIKQSIQTTTNKLSTSVITTDLIDPLGKITGCAGEILPDYTGFSIGLYEPNSQDLTTTEIAEPVSLTRTESPDIANNNISRGLEPNTENSNPFFLTNGKEGTYNFLLDPQRGQLDRGKTYILLIHPPDKSIYDERRIKLTIGERDERVVAYTATSLDGKPISATDNRTSINGTIDIENAERIGLVLAVLDLDTSVCQAQEVQVVKTGDRATAEPGDTVIYRLSVKNLSSSPLKNIVVTDTLPLGFTFIPKSVRAELGKSPVAIASSHDGRTISLRAEGIELPSNATNEQVLNIAYAAVLTADAVRGTGENLANVTGQRIDNNQTVKDGPAVHRLRINPGILSDCGTLIGRVFVDKNFDGEQQPGEPGVPNAVIFMDDGNRITTDIQGLFSVANVISGYRTGVLDFSSVPGYTLAPNRRFIERNSQSRLVHLEPGGMARMNFAVTPIAKEAKPK</sequence>
<dbReference type="Proteomes" id="UP000282574">
    <property type="component" value="Unassembled WGS sequence"/>
</dbReference>
<gene>
    <name evidence="2" type="ORF">DSM107010_53550</name>
</gene>
<feature type="domain" description="DUF11" evidence="1">
    <location>
        <begin position="257"/>
        <end position="379"/>
    </location>
</feature>
<evidence type="ECO:0000313" key="2">
    <source>
        <dbReference type="EMBL" id="RUT06248.1"/>
    </source>
</evidence>
<dbReference type="InterPro" id="IPR047589">
    <property type="entry name" value="DUF11_rpt"/>
</dbReference>
<dbReference type="InterPro" id="IPR013783">
    <property type="entry name" value="Ig-like_fold"/>
</dbReference>
<evidence type="ECO:0000313" key="3">
    <source>
        <dbReference type="Proteomes" id="UP000282574"/>
    </source>
</evidence>
<reference evidence="2 3" key="1">
    <citation type="journal article" date="2019" name="Genome Biol. Evol.">
        <title>Day and night: Metabolic profiles and evolutionary relationships of six axenic non-marine cyanobacteria.</title>
        <authorList>
            <person name="Will S.E."/>
            <person name="Henke P."/>
            <person name="Boedeker C."/>
            <person name="Huang S."/>
            <person name="Brinkmann H."/>
            <person name="Rohde M."/>
            <person name="Jarek M."/>
            <person name="Friedl T."/>
            <person name="Seufert S."/>
            <person name="Schumacher M."/>
            <person name="Overmann J."/>
            <person name="Neumann-Schaal M."/>
            <person name="Petersen J."/>
        </authorList>
    </citation>
    <scope>NUCLEOTIDE SEQUENCE [LARGE SCALE GENOMIC DNA]</scope>
    <source>
        <strain evidence="2 3">SAG 39.79</strain>
    </source>
</reference>
<dbReference type="RefSeq" id="WP_106166883.1">
    <property type="nucleotide sequence ID" value="NZ_JAVKZF010000002.1"/>
</dbReference>
<dbReference type="EMBL" id="RSCK01000071">
    <property type="protein sequence ID" value="RUT06248.1"/>
    <property type="molecule type" value="Genomic_DNA"/>
</dbReference>
<keyword evidence="3" id="KW-1185">Reference proteome</keyword>
<protein>
    <recommendedName>
        <fullName evidence="1">DUF11 domain-containing protein</fullName>
    </recommendedName>
</protein>